<dbReference type="GeneID" id="54998202"/>
<dbReference type="EMBL" id="MH626557">
    <property type="protein sequence ID" value="AXH71778.1"/>
    <property type="molecule type" value="Genomic_DNA"/>
</dbReference>
<organism evidence="2 3">
    <name type="scientific">Eggerthella phage PMBT5</name>
    <dbReference type="NCBI Taxonomy" id="2283015"/>
    <lineage>
        <taxon>Viruses</taxon>
        <taxon>Duplodnaviria</taxon>
        <taxon>Heunggongvirae</taxon>
        <taxon>Uroviricota</taxon>
        <taxon>Caudoviricetes</taxon>
        <taxon>Lentavirus</taxon>
        <taxon>Lentavirus PMBT5</taxon>
    </lineage>
</organism>
<proteinExistence type="predicted"/>
<protein>
    <submittedName>
        <fullName evidence="2">Uncharacterized protein</fullName>
    </submittedName>
</protein>
<reference evidence="2 3" key="1">
    <citation type="submission" date="2018-07" db="EMBL/GenBank/DDBJ databases">
        <title>Complete genome of the first Eggerthella lenta phage.</title>
        <authorList>
            <person name="Koberg S."/>
            <person name="Brinks E."/>
        </authorList>
    </citation>
    <scope>NUCLEOTIDE SEQUENCE [LARGE SCALE GENOMIC DNA]</scope>
</reference>
<dbReference type="RefSeq" id="YP_009807280.1">
    <property type="nucleotide sequence ID" value="NC_048022.1"/>
</dbReference>
<dbReference type="KEGG" id="vg:54998202"/>
<accession>A0A345MKB5</accession>
<evidence type="ECO:0000256" key="1">
    <source>
        <dbReference type="SAM" id="MobiDB-lite"/>
    </source>
</evidence>
<sequence>MSKEDLIPFNKMSPEEHKRLSSIGGKKSAESKRKKKNAQALLSLMLEADVPAKEKKMLESKYGIAVEGSCTWAAAINAGIIKAAADGNVSAYQVIMDMITSAQESECEDDSLSKSLEELGKQL</sequence>
<name>A0A345MKB5_9CAUD</name>
<keyword evidence="3" id="KW-1185">Reference proteome</keyword>
<evidence type="ECO:0000313" key="3">
    <source>
        <dbReference type="Proteomes" id="UP000258104"/>
    </source>
</evidence>
<dbReference type="Proteomes" id="UP000258104">
    <property type="component" value="Segment"/>
</dbReference>
<feature type="region of interest" description="Disordered" evidence="1">
    <location>
        <begin position="1"/>
        <end position="36"/>
    </location>
</feature>
<evidence type="ECO:0000313" key="2">
    <source>
        <dbReference type="EMBL" id="AXH71778.1"/>
    </source>
</evidence>